<accession>A0ABQ2ERR5</accession>
<gene>
    <name evidence="1" type="ORF">GCM10008955_16060</name>
</gene>
<organism evidence="1 2">
    <name type="scientific">Deinococcus malanensis</name>
    <dbReference type="NCBI Taxonomy" id="1706855"/>
    <lineage>
        <taxon>Bacteria</taxon>
        <taxon>Thermotogati</taxon>
        <taxon>Deinococcota</taxon>
        <taxon>Deinococci</taxon>
        <taxon>Deinococcales</taxon>
        <taxon>Deinococcaceae</taxon>
        <taxon>Deinococcus</taxon>
    </lineage>
</organism>
<reference evidence="2" key="1">
    <citation type="journal article" date="2019" name="Int. J. Syst. Evol. Microbiol.">
        <title>The Global Catalogue of Microorganisms (GCM) 10K type strain sequencing project: providing services to taxonomists for standard genome sequencing and annotation.</title>
        <authorList>
            <consortium name="The Broad Institute Genomics Platform"/>
            <consortium name="The Broad Institute Genome Sequencing Center for Infectious Disease"/>
            <person name="Wu L."/>
            <person name="Ma J."/>
        </authorList>
    </citation>
    <scope>NUCLEOTIDE SEQUENCE [LARGE SCALE GENOMIC DNA]</scope>
    <source>
        <strain evidence="2">JCM 30331</strain>
    </source>
</reference>
<dbReference type="EMBL" id="BMPP01000005">
    <property type="protein sequence ID" value="GGK23282.1"/>
    <property type="molecule type" value="Genomic_DNA"/>
</dbReference>
<proteinExistence type="predicted"/>
<dbReference type="RefSeq" id="WP_189006380.1">
    <property type="nucleotide sequence ID" value="NZ_BMPP01000005.1"/>
</dbReference>
<comment type="caution">
    <text evidence="1">The sequence shown here is derived from an EMBL/GenBank/DDBJ whole genome shotgun (WGS) entry which is preliminary data.</text>
</comment>
<name>A0ABQ2ERR5_9DEIO</name>
<protein>
    <submittedName>
        <fullName evidence="1">Uncharacterized protein</fullName>
    </submittedName>
</protein>
<evidence type="ECO:0000313" key="1">
    <source>
        <dbReference type="EMBL" id="GGK23282.1"/>
    </source>
</evidence>
<keyword evidence="2" id="KW-1185">Reference proteome</keyword>
<dbReference type="Proteomes" id="UP000647587">
    <property type="component" value="Unassembled WGS sequence"/>
</dbReference>
<evidence type="ECO:0000313" key="2">
    <source>
        <dbReference type="Proteomes" id="UP000647587"/>
    </source>
</evidence>
<sequence length="139" mass="15847">MDRVLNIEAARRGYVTPQMALRDWLRRWQSRQYALMARHMPLPLRAGQRPEAAELRQAYPPGLLTFSLLPGYDTDAAVTVIPAVLVRVDSDQTSTQLWRFRMIHLDGAHQPLARDRRGGRWTLQSASVVPTPPLPRLQA</sequence>